<dbReference type="PANTHER" id="PTHR11610:SF173">
    <property type="entry name" value="LIPASE DOMAIN-CONTAINING PROTEIN-RELATED"/>
    <property type="match status" value="1"/>
</dbReference>
<protein>
    <submittedName>
        <fullName evidence="6">Endothelial lipase</fullName>
    </submittedName>
</protein>
<dbReference type="PANTHER" id="PTHR11610">
    <property type="entry name" value="LIPASE"/>
    <property type="match status" value="1"/>
</dbReference>
<proteinExistence type="inferred from homology"/>
<dbReference type="AlphaFoldDB" id="A0AAV4SED9"/>
<comment type="subcellular location">
    <subcellularLocation>
        <location evidence="1">Secreted</location>
    </subcellularLocation>
</comment>
<comment type="caution">
    <text evidence="6">The sequence shown here is derived from an EMBL/GenBank/DDBJ whole genome shotgun (WGS) entry which is preliminary data.</text>
</comment>
<accession>A0AAV4SED9</accession>
<dbReference type="EMBL" id="BPLR01009359">
    <property type="protein sequence ID" value="GIY31344.1"/>
    <property type="molecule type" value="Genomic_DNA"/>
</dbReference>
<dbReference type="InterPro" id="IPR013818">
    <property type="entry name" value="Lipase"/>
</dbReference>
<keyword evidence="3" id="KW-0964">Secreted</keyword>
<evidence type="ECO:0000313" key="7">
    <source>
        <dbReference type="Proteomes" id="UP001054945"/>
    </source>
</evidence>
<evidence type="ECO:0000313" key="6">
    <source>
        <dbReference type="EMBL" id="GIY31344.1"/>
    </source>
</evidence>
<evidence type="ECO:0000256" key="2">
    <source>
        <dbReference type="ARBA" id="ARBA00010701"/>
    </source>
</evidence>
<keyword evidence="7" id="KW-1185">Reference proteome</keyword>
<comment type="similarity">
    <text evidence="2 4">Belongs to the AB hydrolase superfamily. Lipase family.</text>
</comment>
<dbReference type="InterPro" id="IPR000734">
    <property type="entry name" value="TAG_lipase"/>
</dbReference>
<dbReference type="Pfam" id="PF00151">
    <property type="entry name" value="Lipase"/>
    <property type="match status" value="1"/>
</dbReference>
<evidence type="ECO:0000256" key="1">
    <source>
        <dbReference type="ARBA" id="ARBA00004613"/>
    </source>
</evidence>
<dbReference type="SUPFAM" id="SSF53474">
    <property type="entry name" value="alpha/beta-Hydrolases"/>
    <property type="match status" value="1"/>
</dbReference>
<sequence length="221" mass="24991">MPSSWNPVLLQLQSYLASNVKDVKVEVTNPPANRNDSIRYTLYNSKSDSEGCSIEPTTEEFNRHPAGPGFDLPNPLNKLTSTDAELVDVINTSYYLLGLGLGLYQSIGRINFYPNGGIFQPHCRIGRNFTRQNGRILNIKTPLDLALCNHEISLIYYLNSINNCKFIAKECDNYLAYYSKSCSSNFTSRMGFHTRIIPELKSSSKFYLETGSRKPYCKNCN</sequence>
<evidence type="ECO:0000259" key="5">
    <source>
        <dbReference type="Pfam" id="PF00151"/>
    </source>
</evidence>
<dbReference type="GO" id="GO:0016042">
    <property type="term" value="P:lipid catabolic process"/>
    <property type="evidence" value="ECO:0007669"/>
    <property type="project" value="TreeGrafter"/>
</dbReference>
<dbReference type="GO" id="GO:0016298">
    <property type="term" value="F:lipase activity"/>
    <property type="evidence" value="ECO:0007669"/>
    <property type="project" value="InterPro"/>
</dbReference>
<dbReference type="GO" id="GO:0005615">
    <property type="term" value="C:extracellular space"/>
    <property type="evidence" value="ECO:0007669"/>
    <property type="project" value="TreeGrafter"/>
</dbReference>
<dbReference type="InterPro" id="IPR029058">
    <property type="entry name" value="AB_hydrolase_fold"/>
</dbReference>
<name>A0AAV4SED9_CAEEX</name>
<gene>
    <name evidence="6" type="primary">LIPG_0</name>
    <name evidence="6" type="ORF">CEXT_625561</name>
</gene>
<dbReference type="Proteomes" id="UP001054945">
    <property type="component" value="Unassembled WGS sequence"/>
</dbReference>
<organism evidence="6 7">
    <name type="scientific">Caerostris extrusa</name>
    <name type="common">Bark spider</name>
    <name type="synonym">Caerostris bankana</name>
    <dbReference type="NCBI Taxonomy" id="172846"/>
    <lineage>
        <taxon>Eukaryota</taxon>
        <taxon>Metazoa</taxon>
        <taxon>Ecdysozoa</taxon>
        <taxon>Arthropoda</taxon>
        <taxon>Chelicerata</taxon>
        <taxon>Arachnida</taxon>
        <taxon>Araneae</taxon>
        <taxon>Araneomorphae</taxon>
        <taxon>Entelegynae</taxon>
        <taxon>Araneoidea</taxon>
        <taxon>Araneidae</taxon>
        <taxon>Caerostris</taxon>
    </lineage>
</organism>
<feature type="domain" description="Lipase" evidence="5">
    <location>
        <begin position="65"/>
        <end position="216"/>
    </location>
</feature>
<evidence type="ECO:0000256" key="4">
    <source>
        <dbReference type="RuleBase" id="RU004262"/>
    </source>
</evidence>
<dbReference type="Gene3D" id="3.40.50.1820">
    <property type="entry name" value="alpha/beta hydrolase"/>
    <property type="match status" value="1"/>
</dbReference>
<reference evidence="6 7" key="1">
    <citation type="submission" date="2021-06" db="EMBL/GenBank/DDBJ databases">
        <title>Caerostris extrusa draft genome.</title>
        <authorList>
            <person name="Kono N."/>
            <person name="Arakawa K."/>
        </authorList>
    </citation>
    <scope>NUCLEOTIDE SEQUENCE [LARGE SCALE GENOMIC DNA]</scope>
</reference>
<evidence type="ECO:0000256" key="3">
    <source>
        <dbReference type="ARBA" id="ARBA00022525"/>
    </source>
</evidence>